<sequence>PGCARPNFENGIQIPTSNGAWVTHFCLPGYKLVGSSVIYCNGRQWNATPPICIDSSEDSSPALSCDFEEPDLCGWTQDEMHDFDWTRFNKKTPSSFLLTGPSYDHTIGKNGSGYYMYIESTSRLKNDTARFMSPVYSQSLSEDGCFSFFYHMFGNTIGGLRVYQKPDKLPMAVLLNLSGSQRDQHILFEKWGNQGDQWYSSVSDLRNLGDNFQIIIEGIRGTSFTSDIAIDDVAILQGENCTAAKNRATTPSTAYMPESCQGRCMEPSTSLCGCTYSCLTDEDCCHDFFELCVFKQDLTTTTDDIVVANSSYDRPQKQKLIASPPDSTLSTTTSTTSTTTTTTTMKTTLTTRTTTTPKPTTTSTSTTTTTTTRKPTTVPKTTTTSKPATTRKPQTTTQKTTTITPKPIRPNKPKPIRPNKPEPPTPNKPTPTTIKTSIIPSTSTSTTTSTTTSSPSTSSVRVTPVLEHGISRTIENHNQYHEMVEKAKKEQKIEVRRLHNMSKEENQSSGWRVVLIILGTIICVAIVSWTVVVSRSARGRLAIARFRGRCSQDPEVRYLSTDVDDD</sequence>
<keyword evidence="4" id="KW-0472">Membrane</keyword>
<dbReference type="PROSITE" id="PS50923">
    <property type="entry name" value="SUSHI"/>
    <property type="match status" value="1"/>
</dbReference>
<dbReference type="STRING" id="278856.A0A212ES47"/>
<keyword evidence="8" id="KW-0675">Receptor</keyword>
<gene>
    <name evidence="8" type="ORF">KGM_213636B</name>
</gene>
<dbReference type="SUPFAM" id="SSF57535">
    <property type="entry name" value="Complement control module/SCR domain"/>
    <property type="match status" value="1"/>
</dbReference>
<dbReference type="Proteomes" id="UP000007151">
    <property type="component" value="Unassembled WGS sequence"/>
</dbReference>
<evidence type="ECO:0000313" key="9">
    <source>
        <dbReference type="Proteomes" id="UP000007151"/>
    </source>
</evidence>
<feature type="domain" description="Sushi" evidence="6">
    <location>
        <begin position="1"/>
        <end position="54"/>
    </location>
</feature>
<keyword evidence="2" id="KW-0768">Sushi</keyword>
<dbReference type="PROSITE" id="PS00524">
    <property type="entry name" value="SMB_1"/>
    <property type="match status" value="1"/>
</dbReference>
<dbReference type="CDD" id="cd00033">
    <property type="entry name" value="CCP"/>
    <property type="match status" value="1"/>
</dbReference>
<dbReference type="InterPro" id="IPR036024">
    <property type="entry name" value="Somatomedin_B-like_dom_sf"/>
</dbReference>
<feature type="domain" description="SMB" evidence="7">
    <location>
        <begin position="256"/>
        <end position="297"/>
    </location>
</feature>
<dbReference type="InterPro" id="IPR035976">
    <property type="entry name" value="Sushi/SCR/CCP_sf"/>
</dbReference>
<dbReference type="GO" id="GO:0016020">
    <property type="term" value="C:membrane"/>
    <property type="evidence" value="ECO:0007669"/>
    <property type="project" value="InterPro"/>
</dbReference>
<dbReference type="PROSITE" id="PS50958">
    <property type="entry name" value="SMB_2"/>
    <property type="match status" value="1"/>
</dbReference>
<dbReference type="SMART" id="SM00032">
    <property type="entry name" value="CCP"/>
    <property type="match status" value="1"/>
</dbReference>
<evidence type="ECO:0000256" key="2">
    <source>
        <dbReference type="PROSITE-ProRule" id="PRU00302"/>
    </source>
</evidence>
<evidence type="ECO:0000259" key="5">
    <source>
        <dbReference type="PROSITE" id="PS50060"/>
    </source>
</evidence>
<protein>
    <submittedName>
        <fullName evidence="8">Scavenger receptor SR-C protein</fullName>
    </submittedName>
</protein>
<dbReference type="SUPFAM" id="SSF90188">
    <property type="entry name" value="Somatomedin B domain"/>
    <property type="match status" value="1"/>
</dbReference>
<dbReference type="Pfam" id="PF01033">
    <property type="entry name" value="Somatomedin_B"/>
    <property type="match status" value="1"/>
</dbReference>
<evidence type="ECO:0000256" key="3">
    <source>
        <dbReference type="SAM" id="MobiDB-lite"/>
    </source>
</evidence>
<dbReference type="FunCoup" id="A0A212ES47">
    <property type="interactions" value="12"/>
</dbReference>
<evidence type="ECO:0000259" key="6">
    <source>
        <dbReference type="PROSITE" id="PS50923"/>
    </source>
</evidence>
<dbReference type="Gene3D" id="2.10.70.10">
    <property type="entry name" value="Complement Module, domain 1"/>
    <property type="match status" value="1"/>
</dbReference>
<dbReference type="InterPro" id="IPR000436">
    <property type="entry name" value="Sushi_SCR_CCP_dom"/>
</dbReference>
<feature type="compositionally biased region" description="Low complexity" evidence="3">
    <location>
        <begin position="328"/>
        <end position="406"/>
    </location>
</feature>
<dbReference type="InterPro" id="IPR051560">
    <property type="entry name" value="MAM_domain-containing"/>
</dbReference>
<dbReference type="SMART" id="SM00137">
    <property type="entry name" value="MAM"/>
    <property type="match status" value="1"/>
</dbReference>
<evidence type="ECO:0000259" key="7">
    <source>
        <dbReference type="PROSITE" id="PS50958"/>
    </source>
</evidence>
<dbReference type="Pfam" id="PF00084">
    <property type="entry name" value="Sushi"/>
    <property type="match status" value="1"/>
</dbReference>
<organism evidence="8 9">
    <name type="scientific">Danaus plexippus plexippus</name>
    <dbReference type="NCBI Taxonomy" id="278856"/>
    <lineage>
        <taxon>Eukaryota</taxon>
        <taxon>Metazoa</taxon>
        <taxon>Ecdysozoa</taxon>
        <taxon>Arthropoda</taxon>
        <taxon>Hexapoda</taxon>
        <taxon>Insecta</taxon>
        <taxon>Pterygota</taxon>
        <taxon>Neoptera</taxon>
        <taxon>Endopterygota</taxon>
        <taxon>Lepidoptera</taxon>
        <taxon>Glossata</taxon>
        <taxon>Ditrysia</taxon>
        <taxon>Papilionoidea</taxon>
        <taxon>Nymphalidae</taxon>
        <taxon>Danainae</taxon>
        <taxon>Danaini</taxon>
        <taxon>Danaina</taxon>
        <taxon>Danaus</taxon>
        <taxon>Danaus</taxon>
    </lineage>
</organism>
<dbReference type="CDD" id="cd06263">
    <property type="entry name" value="MAM"/>
    <property type="match status" value="1"/>
</dbReference>
<name>A0A212ES47_DANPL</name>
<dbReference type="Gene3D" id="2.60.120.200">
    <property type="match status" value="1"/>
</dbReference>
<dbReference type="EMBL" id="AGBW02012867">
    <property type="protein sequence ID" value="OWR44320.1"/>
    <property type="molecule type" value="Genomic_DNA"/>
</dbReference>
<dbReference type="InterPro" id="IPR000998">
    <property type="entry name" value="MAM_dom"/>
</dbReference>
<keyword evidence="1" id="KW-1015">Disulfide bond</keyword>
<dbReference type="SMART" id="SM00201">
    <property type="entry name" value="SO"/>
    <property type="match status" value="1"/>
</dbReference>
<comment type="caution">
    <text evidence="8">The sequence shown here is derived from an EMBL/GenBank/DDBJ whole genome shotgun (WGS) entry which is preliminary data.</text>
</comment>
<dbReference type="InterPro" id="IPR013320">
    <property type="entry name" value="ConA-like_dom_sf"/>
</dbReference>
<dbReference type="SUPFAM" id="SSF49899">
    <property type="entry name" value="Concanavalin A-like lectins/glucanases"/>
    <property type="match status" value="1"/>
</dbReference>
<evidence type="ECO:0000256" key="1">
    <source>
        <dbReference type="ARBA" id="ARBA00023157"/>
    </source>
</evidence>
<feature type="compositionally biased region" description="Pro residues" evidence="3">
    <location>
        <begin position="418"/>
        <end position="429"/>
    </location>
</feature>
<feature type="domain" description="MAM" evidence="5">
    <location>
        <begin position="63"/>
        <end position="243"/>
    </location>
</feature>
<dbReference type="Pfam" id="PF00629">
    <property type="entry name" value="MAM"/>
    <property type="match status" value="1"/>
</dbReference>
<keyword evidence="4" id="KW-0812">Transmembrane</keyword>
<feature type="transmembrane region" description="Helical" evidence="4">
    <location>
        <begin position="510"/>
        <end position="532"/>
    </location>
</feature>
<dbReference type="PANTHER" id="PTHR23282">
    <property type="entry name" value="APICAL ENDOSOMAL GLYCOPROTEIN PRECURSOR"/>
    <property type="match status" value="1"/>
</dbReference>
<dbReference type="AlphaFoldDB" id="A0A212ES47"/>
<keyword evidence="9" id="KW-1185">Reference proteome</keyword>
<reference evidence="8 9" key="1">
    <citation type="journal article" date="2011" name="Cell">
        <title>The monarch butterfly genome yields insights into long-distance migration.</title>
        <authorList>
            <person name="Zhan S."/>
            <person name="Merlin C."/>
            <person name="Boore J.L."/>
            <person name="Reppert S.M."/>
        </authorList>
    </citation>
    <scope>NUCLEOTIDE SEQUENCE [LARGE SCALE GENOMIC DNA]</scope>
    <source>
        <strain evidence="8">F-2</strain>
    </source>
</reference>
<dbReference type="InParanoid" id="A0A212ES47"/>
<feature type="non-terminal residue" evidence="8">
    <location>
        <position position="1"/>
    </location>
</feature>
<evidence type="ECO:0000313" key="8">
    <source>
        <dbReference type="EMBL" id="OWR44320.1"/>
    </source>
</evidence>
<dbReference type="InterPro" id="IPR001212">
    <property type="entry name" value="Somatomedin_B_dom"/>
</dbReference>
<dbReference type="PANTHER" id="PTHR23282:SF101">
    <property type="entry name" value="MAM DOMAIN-CONTAINING PROTEIN"/>
    <property type="match status" value="1"/>
</dbReference>
<feature type="region of interest" description="Disordered" evidence="3">
    <location>
        <begin position="316"/>
        <end position="461"/>
    </location>
</feature>
<dbReference type="eggNOG" id="ENOG502QTND">
    <property type="taxonomic scope" value="Eukaryota"/>
</dbReference>
<dbReference type="PROSITE" id="PS50060">
    <property type="entry name" value="MAM_2"/>
    <property type="match status" value="1"/>
</dbReference>
<dbReference type="KEGG" id="dpl:KGM_213636B"/>
<dbReference type="Gene3D" id="4.10.410.20">
    <property type="match status" value="1"/>
</dbReference>
<proteinExistence type="predicted"/>
<feature type="compositionally biased region" description="Low complexity" evidence="3">
    <location>
        <begin position="430"/>
        <end position="459"/>
    </location>
</feature>
<comment type="caution">
    <text evidence="2">Lacks conserved residue(s) required for the propagation of feature annotation.</text>
</comment>
<evidence type="ECO:0000256" key="4">
    <source>
        <dbReference type="SAM" id="Phobius"/>
    </source>
</evidence>
<keyword evidence="4" id="KW-1133">Transmembrane helix</keyword>
<accession>A0A212ES47</accession>